<dbReference type="AlphaFoldDB" id="A0A7J7J232"/>
<dbReference type="EMBL" id="VXIV02003207">
    <property type="protein sequence ID" value="KAF6019887.1"/>
    <property type="molecule type" value="Genomic_DNA"/>
</dbReference>
<dbReference type="CDD" id="cd00200">
    <property type="entry name" value="WD40"/>
    <property type="match status" value="1"/>
</dbReference>
<evidence type="ECO:0000256" key="1">
    <source>
        <dbReference type="ARBA" id="ARBA00022574"/>
    </source>
</evidence>
<keyword evidence="2" id="KW-0677">Repeat</keyword>
<feature type="repeat" description="WD" evidence="3">
    <location>
        <begin position="134"/>
        <end position="176"/>
    </location>
</feature>
<gene>
    <name evidence="4" type="ORF">EB796_021811</name>
</gene>
<feature type="repeat" description="WD" evidence="3">
    <location>
        <begin position="48"/>
        <end position="89"/>
    </location>
</feature>
<dbReference type="OrthoDB" id="538223at2759"/>
<keyword evidence="1 3" id="KW-0853">WD repeat</keyword>
<organism evidence="4 5">
    <name type="scientific">Bugula neritina</name>
    <name type="common">Brown bryozoan</name>
    <name type="synonym">Sertularia neritina</name>
    <dbReference type="NCBI Taxonomy" id="10212"/>
    <lineage>
        <taxon>Eukaryota</taxon>
        <taxon>Metazoa</taxon>
        <taxon>Spiralia</taxon>
        <taxon>Lophotrochozoa</taxon>
        <taxon>Bryozoa</taxon>
        <taxon>Gymnolaemata</taxon>
        <taxon>Cheilostomatida</taxon>
        <taxon>Flustrina</taxon>
        <taxon>Buguloidea</taxon>
        <taxon>Bugulidae</taxon>
        <taxon>Bugula</taxon>
    </lineage>
</organism>
<dbReference type="PRINTS" id="PR00320">
    <property type="entry name" value="GPROTEINBRPT"/>
</dbReference>
<comment type="caution">
    <text evidence="4">The sequence shown here is derived from an EMBL/GenBank/DDBJ whole genome shotgun (WGS) entry which is preliminary data.</text>
</comment>
<dbReference type="InterPro" id="IPR020472">
    <property type="entry name" value="WD40_PAC1"/>
</dbReference>
<accession>A0A7J7J232</accession>
<dbReference type="SUPFAM" id="SSF50998">
    <property type="entry name" value="Quinoprotein alcohol dehydrogenase-like"/>
    <property type="match status" value="1"/>
</dbReference>
<protein>
    <submittedName>
        <fullName evidence="4">WDR88</fullName>
    </submittedName>
</protein>
<evidence type="ECO:0000256" key="2">
    <source>
        <dbReference type="ARBA" id="ARBA00022737"/>
    </source>
</evidence>
<evidence type="ECO:0000256" key="3">
    <source>
        <dbReference type="PROSITE-ProRule" id="PRU00221"/>
    </source>
</evidence>
<dbReference type="Gene3D" id="2.130.10.10">
    <property type="entry name" value="YVTN repeat-like/Quinoprotein amine dehydrogenase"/>
    <property type="match status" value="3"/>
</dbReference>
<feature type="repeat" description="WD" evidence="3">
    <location>
        <begin position="309"/>
        <end position="350"/>
    </location>
</feature>
<dbReference type="PANTHER" id="PTHR45048">
    <property type="match status" value="1"/>
</dbReference>
<evidence type="ECO:0000313" key="5">
    <source>
        <dbReference type="Proteomes" id="UP000593567"/>
    </source>
</evidence>
<dbReference type="PANTHER" id="PTHR45048:SF1">
    <property type="entry name" value="WD REPEAT-CONTAINING PROTEIN 88"/>
    <property type="match status" value="1"/>
</dbReference>
<feature type="repeat" description="WD" evidence="3">
    <location>
        <begin position="220"/>
        <end position="261"/>
    </location>
</feature>
<dbReference type="Proteomes" id="UP000593567">
    <property type="component" value="Unassembled WGS sequence"/>
</dbReference>
<dbReference type="Pfam" id="PF00400">
    <property type="entry name" value="WD40"/>
    <property type="match status" value="7"/>
</dbReference>
<proteinExistence type="predicted"/>
<dbReference type="PROSITE" id="PS50082">
    <property type="entry name" value="WD_REPEATS_2"/>
    <property type="match status" value="6"/>
</dbReference>
<name>A0A7J7J232_BUGNE</name>
<dbReference type="PROSITE" id="PS50294">
    <property type="entry name" value="WD_REPEATS_REGION"/>
    <property type="match status" value="5"/>
</dbReference>
<dbReference type="InterPro" id="IPR011047">
    <property type="entry name" value="Quinoprotein_ADH-like_sf"/>
</dbReference>
<feature type="repeat" description="WD" evidence="3">
    <location>
        <begin position="267"/>
        <end position="299"/>
    </location>
</feature>
<sequence>MTTYYSAPLSEYEAKNQISSPEYDPNTIDHISEEDRRNRLAKIKINIIRGHTDCINSATFCFNDSKVITSSNDGTVRIWKCDGGKELVKYENLHAPGAYITKCDISYDGNRIISSAWDKKVRLTDAETGIFLWTGEHRGIVTDCNFSRDGKLVVSCSDLDHSIKLWDALTGKLVKQVVDLHSSTITKCSFDAKDVRVISTSMDKTCKFWDMKSGINTVTLNAHESVIADAATTTNGQLVATCGWDKMIYLWDITTGMYRSHGPKGLEKLHEGCISAVAFNQDGSLLASASYDKNILIWDATEHNLKLKLQGHEDWVTDVSFSQSGKWVMSASKDCTIRLWNVAESDKIPVPAADNKKSVGFRVSTCNNCKKPFSVAMLDDTTTPGKTLCVFCRMEARPTIWSVVDSLLNTDNFDDENFPPAEDAINFDDSTLAGDSNFDNESVKSKKTVH</sequence>
<keyword evidence="5" id="KW-1185">Reference proteome</keyword>
<reference evidence="4" key="1">
    <citation type="submission" date="2020-06" db="EMBL/GenBank/DDBJ databases">
        <title>Draft genome of Bugula neritina, a colonial animal packing powerful symbionts and potential medicines.</title>
        <authorList>
            <person name="Rayko M."/>
        </authorList>
    </citation>
    <scope>NUCLEOTIDE SEQUENCE [LARGE SCALE GENOMIC DNA]</scope>
    <source>
        <strain evidence="4">Kwan_BN1</strain>
    </source>
</reference>
<feature type="repeat" description="WD" evidence="3">
    <location>
        <begin position="178"/>
        <end position="219"/>
    </location>
</feature>
<dbReference type="InterPro" id="IPR001680">
    <property type="entry name" value="WD40_rpt"/>
</dbReference>
<dbReference type="InterPro" id="IPR015943">
    <property type="entry name" value="WD40/YVTN_repeat-like_dom_sf"/>
</dbReference>
<evidence type="ECO:0000313" key="4">
    <source>
        <dbReference type="EMBL" id="KAF6019887.1"/>
    </source>
</evidence>
<dbReference type="InterPro" id="IPR019775">
    <property type="entry name" value="WD40_repeat_CS"/>
</dbReference>
<dbReference type="PROSITE" id="PS00678">
    <property type="entry name" value="WD_REPEATS_1"/>
    <property type="match status" value="3"/>
</dbReference>
<dbReference type="SMART" id="SM00320">
    <property type="entry name" value="WD40"/>
    <property type="match status" value="7"/>
</dbReference>